<sequence>MSFSSQKWVIGDLLFIFLFCSVQNGGDVARDADRLPGAVQRERVAGGGGGGHIPLRLPAHAARALVRQAQRHDADRRGAPGACRGAALLLPQPLARAGAGHARVGASATVQRAATGAALLHVGAGGSTALHQPVANRFGFRVRQSVCGVFAATDRPIYPAVRNGGSDGDAGLPVRDGGHQIPLVDVARLGPAAR</sequence>
<evidence type="ECO:0000313" key="3">
    <source>
        <dbReference type="Proteomes" id="UP001165121"/>
    </source>
</evidence>
<dbReference type="Proteomes" id="UP001165121">
    <property type="component" value="Unassembled WGS sequence"/>
</dbReference>
<feature type="signal peptide" evidence="1">
    <location>
        <begin position="1"/>
        <end position="25"/>
    </location>
</feature>
<feature type="chain" id="PRO_5040882646" evidence="1">
    <location>
        <begin position="26"/>
        <end position="194"/>
    </location>
</feature>
<dbReference type="EMBL" id="BSXT01000767">
    <property type="protein sequence ID" value="GMF33817.1"/>
    <property type="molecule type" value="Genomic_DNA"/>
</dbReference>
<dbReference type="AlphaFoldDB" id="A0A9W6X8X7"/>
<keyword evidence="3" id="KW-1185">Reference proteome</keyword>
<name>A0A9W6X8X7_9STRA</name>
<evidence type="ECO:0000256" key="1">
    <source>
        <dbReference type="SAM" id="SignalP"/>
    </source>
</evidence>
<organism evidence="2 3">
    <name type="scientific">Phytophthora fragariaefolia</name>
    <dbReference type="NCBI Taxonomy" id="1490495"/>
    <lineage>
        <taxon>Eukaryota</taxon>
        <taxon>Sar</taxon>
        <taxon>Stramenopiles</taxon>
        <taxon>Oomycota</taxon>
        <taxon>Peronosporomycetes</taxon>
        <taxon>Peronosporales</taxon>
        <taxon>Peronosporaceae</taxon>
        <taxon>Phytophthora</taxon>
    </lineage>
</organism>
<comment type="caution">
    <text evidence="2">The sequence shown here is derived from an EMBL/GenBank/DDBJ whole genome shotgun (WGS) entry which is preliminary data.</text>
</comment>
<protein>
    <submittedName>
        <fullName evidence="2">Unnamed protein product</fullName>
    </submittedName>
</protein>
<reference evidence="2" key="1">
    <citation type="submission" date="2023-04" db="EMBL/GenBank/DDBJ databases">
        <title>Phytophthora fragariaefolia NBRC 109709.</title>
        <authorList>
            <person name="Ichikawa N."/>
            <person name="Sato H."/>
            <person name="Tonouchi N."/>
        </authorList>
    </citation>
    <scope>NUCLEOTIDE SEQUENCE</scope>
    <source>
        <strain evidence="2">NBRC 109709</strain>
    </source>
</reference>
<gene>
    <name evidence="2" type="ORF">Pfra01_000850000</name>
</gene>
<evidence type="ECO:0000313" key="2">
    <source>
        <dbReference type="EMBL" id="GMF33817.1"/>
    </source>
</evidence>
<keyword evidence="1" id="KW-0732">Signal</keyword>
<accession>A0A9W6X8X7</accession>
<proteinExistence type="predicted"/>